<evidence type="ECO:0000313" key="1">
    <source>
        <dbReference type="EMBL" id="MPM30638.1"/>
    </source>
</evidence>
<dbReference type="AlphaFoldDB" id="A0A644YRN5"/>
<name>A0A644YRN5_9ZZZZ</name>
<gene>
    <name evidence="1" type="ORF">SDC9_77188</name>
</gene>
<comment type="caution">
    <text evidence="1">The sequence shown here is derived from an EMBL/GenBank/DDBJ whole genome shotgun (WGS) entry which is preliminary data.</text>
</comment>
<proteinExistence type="predicted"/>
<protein>
    <submittedName>
        <fullName evidence="1">Uncharacterized protein</fullName>
    </submittedName>
</protein>
<sequence length="115" mass="12416">MDSEKFLVTFTVNKEFLLINPDNNSSPDLTVLKTDSPVKADVSTIELPSIITPSKGTFSPGLTIIKLPISTSSGSTTLIELPTFKFATSGFICIKSEIDFLDLPTAISCKYSPIL</sequence>
<dbReference type="EMBL" id="VSSQ01005844">
    <property type="protein sequence ID" value="MPM30638.1"/>
    <property type="molecule type" value="Genomic_DNA"/>
</dbReference>
<accession>A0A644YRN5</accession>
<organism evidence="1">
    <name type="scientific">bioreactor metagenome</name>
    <dbReference type="NCBI Taxonomy" id="1076179"/>
    <lineage>
        <taxon>unclassified sequences</taxon>
        <taxon>metagenomes</taxon>
        <taxon>ecological metagenomes</taxon>
    </lineage>
</organism>
<reference evidence="1" key="1">
    <citation type="submission" date="2019-08" db="EMBL/GenBank/DDBJ databases">
        <authorList>
            <person name="Kucharzyk K."/>
            <person name="Murdoch R.W."/>
            <person name="Higgins S."/>
            <person name="Loffler F."/>
        </authorList>
    </citation>
    <scope>NUCLEOTIDE SEQUENCE</scope>
</reference>